<name>A0ABD1XUF4_9MARC</name>
<evidence type="ECO:0000313" key="2">
    <source>
        <dbReference type="Proteomes" id="UP001605036"/>
    </source>
</evidence>
<comment type="caution">
    <text evidence="1">The sequence shown here is derived from an EMBL/GenBank/DDBJ whole genome shotgun (WGS) entry which is preliminary data.</text>
</comment>
<dbReference type="AlphaFoldDB" id="A0ABD1XUF4"/>
<sequence>MFRRCIAEMIRSGQYIPGFRWLTTAKIPRLRAEWIWRACTTPDAVKVADVETIFLELKLLRGQDRLSGPADDEEASTIPVIELDKGLDTGADLDRLCEALLEAEFVVGMKTTVKEENPMDHIP</sequence>
<accession>A0ABD1XUF4</accession>
<keyword evidence="2" id="KW-1185">Reference proteome</keyword>
<evidence type="ECO:0000313" key="1">
    <source>
        <dbReference type="EMBL" id="KAL2612288.1"/>
    </source>
</evidence>
<dbReference type="EMBL" id="JBHFFA010000007">
    <property type="protein sequence ID" value="KAL2612288.1"/>
    <property type="molecule type" value="Genomic_DNA"/>
</dbReference>
<dbReference type="Proteomes" id="UP001605036">
    <property type="component" value="Unassembled WGS sequence"/>
</dbReference>
<organism evidence="1 2">
    <name type="scientific">Riccia fluitans</name>
    <dbReference type="NCBI Taxonomy" id="41844"/>
    <lineage>
        <taxon>Eukaryota</taxon>
        <taxon>Viridiplantae</taxon>
        <taxon>Streptophyta</taxon>
        <taxon>Embryophyta</taxon>
        <taxon>Marchantiophyta</taxon>
        <taxon>Marchantiopsida</taxon>
        <taxon>Marchantiidae</taxon>
        <taxon>Marchantiales</taxon>
        <taxon>Ricciaceae</taxon>
        <taxon>Riccia</taxon>
    </lineage>
</organism>
<reference evidence="1 2" key="1">
    <citation type="submission" date="2024-09" db="EMBL/GenBank/DDBJ databases">
        <title>Chromosome-scale assembly of Riccia fluitans.</title>
        <authorList>
            <person name="Paukszto L."/>
            <person name="Sawicki J."/>
            <person name="Karawczyk K."/>
            <person name="Piernik-Szablinska J."/>
            <person name="Szczecinska M."/>
            <person name="Mazdziarz M."/>
        </authorList>
    </citation>
    <scope>NUCLEOTIDE SEQUENCE [LARGE SCALE GENOMIC DNA]</scope>
    <source>
        <strain evidence="1">Rf_01</strain>
        <tissue evidence="1">Aerial parts of the thallus</tissue>
    </source>
</reference>
<proteinExistence type="predicted"/>
<gene>
    <name evidence="1" type="ORF">R1flu_023980</name>
</gene>
<protein>
    <submittedName>
        <fullName evidence="1">Uncharacterized protein</fullName>
    </submittedName>
</protein>